<feature type="domain" description="E3 UFM1-protein ligase 1-like N-terminal" evidence="2">
    <location>
        <begin position="26"/>
        <end position="169"/>
    </location>
</feature>
<evidence type="ECO:0000256" key="1">
    <source>
        <dbReference type="SAM" id="Phobius"/>
    </source>
</evidence>
<keyword evidence="1" id="KW-0472">Membrane</keyword>
<name>A0A9W8YCY8_9PLEO</name>
<dbReference type="InterPro" id="IPR056579">
    <property type="entry name" value="Ufl1_N"/>
</dbReference>
<dbReference type="OrthoDB" id="3935714at2759"/>
<dbReference type="Proteomes" id="UP001140560">
    <property type="component" value="Unassembled WGS sequence"/>
</dbReference>
<accession>A0A9W8YCY8</accession>
<reference evidence="3" key="1">
    <citation type="submission" date="2022-10" db="EMBL/GenBank/DDBJ databases">
        <title>Tapping the CABI collections for fungal endophytes: first genome assemblies for Collariella, Neodidymelliopsis, Ascochyta clinopodiicola, Didymella pomorum, Didymosphaeria variabile, Neocosmospora piperis and Neocucurbitaria cava.</title>
        <authorList>
            <person name="Hill R."/>
        </authorList>
    </citation>
    <scope>NUCLEOTIDE SEQUENCE</scope>
    <source>
        <strain evidence="3">IMI 356814</strain>
    </source>
</reference>
<protein>
    <recommendedName>
        <fullName evidence="2">E3 UFM1-protein ligase 1-like N-terminal domain-containing protein</fullName>
    </recommendedName>
</protein>
<keyword evidence="4" id="KW-1185">Reference proteome</keyword>
<evidence type="ECO:0000313" key="3">
    <source>
        <dbReference type="EMBL" id="KAJ4373806.1"/>
    </source>
</evidence>
<organism evidence="3 4">
    <name type="scientific">Neocucurbitaria cava</name>
    <dbReference type="NCBI Taxonomy" id="798079"/>
    <lineage>
        <taxon>Eukaryota</taxon>
        <taxon>Fungi</taxon>
        <taxon>Dikarya</taxon>
        <taxon>Ascomycota</taxon>
        <taxon>Pezizomycotina</taxon>
        <taxon>Dothideomycetes</taxon>
        <taxon>Pleosporomycetidae</taxon>
        <taxon>Pleosporales</taxon>
        <taxon>Pleosporineae</taxon>
        <taxon>Cucurbitariaceae</taxon>
        <taxon>Neocucurbitaria</taxon>
    </lineage>
</organism>
<comment type="caution">
    <text evidence="3">The sequence shown here is derived from an EMBL/GenBank/DDBJ whole genome shotgun (WGS) entry which is preliminary data.</text>
</comment>
<feature type="transmembrane region" description="Helical" evidence="1">
    <location>
        <begin position="563"/>
        <end position="583"/>
    </location>
</feature>
<dbReference type="AlphaFoldDB" id="A0A9W8YCY8"/>
<proteinExistence type="predicted"/>
<evidence type="ECO:0000259" key="2">
    <source>
        <dbReference type="Pfam" id="PF09743"/>
    </source>
</evidence>
<dbReference type="EMBL" id="JAPEUY010000004">
    <property type="protein sequence ID" value="KAJ4373806.1"/>
    <property type="molecule type" value="Genomic_DNA"/>
</dbReference>
<gene>
    <name evidence="3" type="ORF">N0V83_002545</name>
</gene>
<dbReference type="Pfam" id="PF09743">
    <property type="entry name" value="E3_UFM1_ligase"/>
    <property type="match status" value="1"/>
</dbReference>
<keyword evidence="1" id="KW-1133">Transmembrane helix</keyword>
<evidence type="ECO:0000313" key="4">
    <source>
        <dbReference type="Proteomes" id="UP001140560"/>
    </source>
</evidence>
<keyword evidence="1" id="KW-0812">Transmembrane</keyword>
<sequence length="633" mass="71962">MFSDEDVGEIFQTFSPPNDQFVAVPSLIAASNGQGFLTFKHLEAEFKARVTQESQRISLSSLARHLNVGPDVVRQLVETHSEISLLSLNTNNIITLDERNALLEDLTNLLTGGIISTVDLAKQNDLNVRSIDALLADLDMQLVYHDDHVCSKSYEDSLSESVMRLLRRSLEEMHTIQLVPRDLPGTPPLWYTQHILKKILESQNPAETFHVHEEPNGIHCTPKQLTEHKRDAVVNELQSGALAYISLQNFWKDFPELFANVEDVHELFRNLPEIEIMDAFAVSAIRISNLEKDCMHLLQQNGYSNLIPITHEFPESLHNRIVQKVEINIFDGFETTSEPKPYRVGEFILTREYRDKEQAALLELAKNDASTQWQQLRDDPSKEIKFSSANIAGFIPEENAVQGILIKERPVEKALDEQFWSMVSEQESQNEADFSAFWLERVVSRCHVYSEGLGTVEDQKLRDQLGELFASYLQKELLPDSVSKARSQGLVLSRKTRKNISRLETILKAGKMETTSILAALDKFGKKQSIEIPDSSKLEDAKTTMMSDMVRRMQKQRQSDGPVLFLTLILILFARQYAGVVYATGKFAPKLLKQLKSSIEPEQYDQLEKWKEAAKAGTLSAEERQDMKKMAEL</sequence>